<evidence type="ECO:0000313" key="1">
    <source>
        <dbReference type="EMBL" id="MDA5110301.1"/>
    </source>
</evidence>
<organism evidence="1 2">
    <name type="scientific">Brevibacillus thermoruber</name>
    <dbReference type="NCBI Taxonomy" id="33942"/>
    <lineage>
        <taxon>Bacteria</taxon>
        <taxon>Bacillati</taxon>
        <taxon>Bacillota</taxon>
        <taxon>Bacilli</taxon>
        <taxon>Bacillales</taxon>
        <taxon>Paenibacillaceae</taxon>
        <taxon>Brevibacillus</taxon>
    </lineage>
</organism>
<dbReference type="EMBL" id="JAPYYP010000029">
    <property type="protein sequence ID" value="MDA5110301.1"/>
    <property type="molecule type" value="Genomic_DNA"/>
</dbReference>
<accession>A0A9X3TSR6</accession>
<dbReference type="Gene3D" id="3.30.1380.20">
    <property type="entry name" value="Trafficking protein particle complex subunit 3"/>
    <property type="match status" value="1"/>
</dbReference>
<proteinExistence type="predicted"/>
<keyword evidence="2" id="KW-1185">Reference proteome</keyword>
<dbReference type="Proteomes" id="UP001151071">
    <property type="component" value="Unassembled WGS sequence"/>
</dbReference>
<dbReference type="SUPFAM" id="SSF111126">
    <property type="entry name" value="Ligand-binding domain in the NO signalling and Golgi transport"/>
    <property type="match status" value="1"/>
</dbReference>
<name>A0A9X3TSR6_9BACL</name>
<dbReference type="Pfam" id="PF10702">
    <property type="entry name" value="DUF2507"/>
    <property type="match status" value="1"/>
</dbReference>
<dbReference type="AlphaFoldDB" id="A0A9X3TSR6"/>
<dbReference type="RefSeq" id="WP_035300439.1">
    <property type="nucleotide sequence ID" value="NZ_JAPYYP010000029.1"/>
</dbReference>
<comment type="caution">
    <text evidence="1">The sequence shown here is derived from an EMBL/GenBank/DDBJ whole genome shotgun (WGS) entry which is preliminary data.</text>
</comment>
<reference evidence="1" key="1">
    <citation type="submission" date="2022-12" db="EMBL/GenBank/DDBJ databases">
        <title>Draft genome sequence of the thermophilic strain Brevibacillus thermoruber HT42, isolated from Los Humeros, Puebla, Mexico, with biotechnological potential.</title>
        <authorList>
            <person name="Lara Sanchez J."/>
            <person name="Solis Palacios R."/>
            <person name="Bustos Baena A.S."/>
            <person name="Ruz Baez A.E."/>
            <person name="Espinosa Luna G."/>
            <person name="Oliart Ros R.M."/>
        </authorList>
    </citation>
    <scope>NUCLEOTIDE SEQUENCE</scope>
    <source>
        <strain evidence="1">HT42</strain>
    </source>
</reference>
<dbReference type="InterPro" id="IPR019642">
    <property type="entry name" value="DUF2507"/>
</dbReference>
<dbReference type="InterPro" id="IPR024096">
    <property type="entry name" value="NO_sig/Golgi_transp_ligand-bd"/>
</dbReference>
<gene>
    <name evidence="1" type="ORF">O3V59_18230</name>
</gene>
<sequence length="148" mass="17086">MKEPDQLGALLPSRVIADIERIHMPYLGYHLLREHLTRTLLGESEPPILHWLGKEMGRQIPIRSANGLVFPFIRLGLGKLDLLEDGERQLRYRLTHTIYRYMSPERINRSLSLECGIIAGAVGRWKQQETEARMEAEETGSVLITVRW</sequence>
<protein>
    <submittedName>
        <fullName evidence="1">DUF2507 domain-containing protein</fullName>
    </submittedName>
</protein>
<evidence type="ECO:0000313" key="2">
    <source>
        <dbReference type="Proteomes" id="UP001151071"/>
    </source>
</evidence>